<keyword evidence="12" id="KW-0175">Coiled coil</keyword>
<evidence type="ECO:0000256" key="1">
    <source>
        <dbReference type="ARBA" id="ARBA00004897"/>
    </source>
</evidence>
<dbReference type="InterPro" id="IPR026705">
    <property type="entry name" value="Hid-1/Ecm30"/>
</dbReference>
<reference evidence="14" key="1">
    <citation type="submission" date="2020-05" db="EMBL/GenBank/DDBJ databases">
        <title>Phylogenomic resolution of chytrid fungi.</title>
        <authorList>
            <person name="Stajich J.E."/>
            <person name="Amses K."/>
            <person name="Simmons R."/>
            <person name="Seto K."/>
            <person name="Myers J."/>
            <person name="Bonds A."/>
            <person name="Quandt C.A."/>
            <person name="Barry K."/>
            <person name="Liu P."/>
            <person name="Grigoriev I."/>
            <person name="Longcore J.E."/>
            <person name="James T.Y."/>
        </authorList>
    </citation>
    <scope>NUCLEOTIDE SEQUENCE</scope>
    <source>
        <strain evidence="14">JEL0476</strain>
    </source>
</reference>
<dbReference type="PANTHER" id="PTHR33569">
    <property type="entry name" value="UREASE"/>
    <property type="match status" value="1"/>
</dbReference>
<dbReference type="InterPro" id="IPR050069">
    <property type="entry name" value="Urease_subunit"/>
</dbReference>
<dbReference type="InterPro" id="IPR005848">
    <property type="entry name" value="Urease_asu"/>
</dbReference>
<dbReference type="SUPFAM" id="SSF51338">
    <property type="entry name" value="Composite domain of metallo-dependent hydrolases"/>
    <property type="match status" value="1"/>
</dbReference>
<feature type="non-terminal residue" evidence="14">
    <location>
        <position position="1586"/>
    </location>
</feature>
<evidence type="ECO:0000256" key="11">
    <source>
        <dbReference type="PROSITE-ProRule" id="PRU00700"/>
    </source>
</evidence>
<keyword evidence="5 9" id="KW-0479">Metal-binding</keyword>
<dbReference type="InterPro" id="IPR002026">
    <property type="entry name" value="Urease_gamma/gamma-beta_su"/>
</dbReference>
<dbReference type="PROSITE" id="PS51368">
    <property type="entry name" value="UREASE_3"/>
    <property type="match status" value="1"/>
</dbReference>
<dbReference type="Pfam" id="PF00699">
    <property type="entry name" value="Urease_beta"/>
    <property type="match status" value="1"/>
</dbReference>
<dbReference type="InterPro" id="IPR011612">
    <property type="entry name" value="Urease_alpha_N_dom"/>
</dbReference>
<dbReference type="NCBIfam" id="NF009671">
    <property type="entry name" value="PRK13192.1"/>
    <property type="match status" value="1"/>
</dbReference>
<dbReference type="InterPro" id="IPR017951">
    <property type="entry name" value="Urease_asu_c"/>
</dbReference>
<feature type="coiled-coil region" evidence="12">
    <location>
        <begin position="1394"/>
        <end position="1455"/>
    </location>
</feature>
<accession>A0AAD5XWV2</accession>
<dbReference type="InterPro" id="IPR036461">
    <property type="entry name" value="Urease_betasu_sf"/>
</dbReference>
<evidence type="ECO:0000256" key="10">
    <source>
        <dbReference type="PIRSR" id="PIRSR611612-52"/>
    </source>
</evidence>
<dbReference type="PROSITE" id="PS00145">
    <property type="entry name" value="UREASE_2"/>
    <property type="match status" value="1"/>
</dbReference>
<dbReference type="InterPro" id="IPR032466">
    <property type="entry name" value="Metal_Hydrolase"/>
</dbReference>
<dbReference type="PROSITE" id="PS01120">
    <property type="entry name" value="UREASE_1"/>
    <property type="match status" value="1"/>
</dbReference>
<evidence type="ECO:0000256" key="2">
    <source>
        <dbReference type="ARBA" id="ARBA00012934"/>
    </source>
</evidence>
<dbReference type="CDD" id="cd00375">
    <property type="entry name" value="Urease_alpha"/>
    <property type="match status" value="1"/>
</dbReference>
<organism evidence="14 15">
    <name type="scientific">Clydaea vesicula</name>
    <dbReference type="NCBI Taxonomy" id="447962"/>
    <lineage>
        <taxon>Eukaryota</taxon>
        <taxon>Fungi</taxon>
        <taxon>Fungi incertae sedis</taxon>
        <taxon>Chytridiomycota</taxon>
        <taxon>Chytridiomycota incertae sedis</taxon>
        <taxon>Chytridiomycetes</taxon>
        <taxon>Lobulomycetales</taxon>
        <taxon>Lobulomycetaceae</taxon>
        <taxon>Clydaea</taxon>
    </lineage>
</organism>
<dbReference type="GO" id="GO:0035550">
    <property type="term" value="C:urease complex"/>
    <property type="evidence" value="ECO:0007669"/>
    <property type="project" value="InterPro"/>
</dbReference>
<evidence type="ECO:0000256" key="7">
    <source>
        <dbReference type="ARBA" id="ARBA00030395"/>
    </source>
</evidence>
<comment type="PTM">
    <text evidence="8">Carbamylation allows a single lysine to coordinate two nickel ions.</text>
</comment>
<dbReference type="HAMAP" id="MF_01953">
    <property type="entry name" value="Urease_alpha"/>
    <property type="match status" value="1"/>
</dbReference>
<dbReference type="NCBIfam" id="TIGR00193">
    <property type="entry name" value="urease_gam"/>
    <property type="match status" value="1"/>
</dbReference>
<keyword evidence="4 9" id="KW-0533">Nickel</keyword>
<proteinExistence type="inferred from homology"/>
<dbReference type="Pfam" id="PF01979">
    <property type="entry name" value="Amidohydro_1"/>
    <property type="match status" value="1"/>
</dbReference>
<comment type="caution">
    <text evidence="14">The sequence shown here is derived from an EMBL/GenBank/DDBJ whole genome shotgun (WGS) entry which is preliminary data.</text>
</comment>
<dbReference type="SUPFAM" id="SSF51278">
    <property type="entry name" value="Urease, beta-subunit"/>
    <property type="match status" value="1"/>
</dbReference>
<dbReference type="SUPFAM" id="SSF51556">
    <property type="entry name" value="Metallo-dependent hydrolases"/>
    <property type="match status" value="1"/>
</dbReference>
<dbReference type="NCBIfam" id="TIGR00192">
    <property type="entry name" value="urease_beta"/>
    <property type="match status" value="1"/>
</dbReference>
<dbReference type="InterPro" id="IPR006680">
    <property type="entry name" value="Amidohydro-rel"/>
</dbReference>
<dbReference type="Pfam" id="PF00547">
    <property type="entry name" value="Urease_gamma"/>
    <property type="match status" value="1"/>
</dbReference>
<comment type="cofactor">
    <cofactor evidence="9">
        <name>Ni cation</name>
        <dbReference type="ChEBI" id="CHEBI:25516"/>
    </cofactor>
    <text evidence="9">Binds 2 nickel ions per subunit.</text>
</comment>
<keyword evidence="15" id="KW-1185">Reference proteome</keyword>
<dbReference type="Gene3D" id="3.30.280.10">
    <property type="entry name" value="Urease, gamma-like subunit"/>
    <property type="match status" value="1"/>
</dbReference>
<dbReference type="Proteomes" id="UP001211065">
    <property type="component" value="Unassembled WGS sequence"/>
</dbReference>
<dbReference type="NCBIfam" id="NF009686">
    <property type="entry name" value="PRK13207.1"/>
    <property type="match status" value="1"/>
</dbReference>
<dbReference type="Gene3D" id="2.30.40.10">
    <property type="entry name" value="Urease, subunit C, domain 1"/>
    <property type="match status" value="1"/>
</dbReference>
<dbReference type="FunFam" id="3.30.280.10:FF:000001">
    <property type="entry name" value="Urease subunit alpha"/>
    <property type="match status" value="1"/>
</dbReference>
<feature type="binding site" evidence="11">
    <location>
        <position position="509"/>
    </location>
    <ligand>
        <name>substrate</name>
    </ligand>
</feature>
<evidence type="ECO:0000256" key="6">
    <source>
        <dbReference type="ARBA" id="ARBA00022801"/>
    </source>
</evidence>
<dbReference type="InterPro" id="IPR036463">
    <property type="entry name" value="Urease_gamma_sf"/>
</dbReference>
<keyword evidence="6 11" id="KW-0378">Hydrolase</keyword>
<feature type="active site" description="Proton donor" evidence="10 11">
    <location>
        <position position="610"/>
    </location>
</feature>
<dbReference type="Gene3D" id="3.20.20.140">
    <property type="entry name" value="Metal-dependent hydrolases"/>
    <property type="match status" value="1"/>
</dbReference>
<evidence type="ECO:0000256" key="3">
    <source>
        <dbReference type="ARBA" id="ARBA00013883"/>
    </source>
</evidence>
<dbReference type="SUPFAM" id="SSF54111">
    <property type="entry name" value="Urease, gamma-subunit"/>
    <property type="match status" value="1"/>
</dbReference>
<name>A0AAD5XWV2_9FUNG</name>
<feature type="binding site" evidence="9">
    <location>
        <position position="411"/>
    </location>
    <ligand>
        <name>Ni(2+)</name>
        <dbReference type="ChEBI" id="CHEBI:49786"/>
        <label>1</label>
    </ligand>
</feature>
<dbReference type="InterPro" id="IPR002019">
    <property type="entry name" value="Urease_beta-like"/>
</dbReference>
<evidence type="ECO:0000256" key="12">
    <source>
        <dbReference type="SAM" id="Coils"/>
    </source>
</evidence>
<dbReference type="CDD" id="cd00390">
    <property type="entry name" value="Urease_gamma"/>
    <property type="match status" value="1"/>
</dbReference>
<evidence type="ECO:0000256" key="4">
    <source>
        <dbReference type="ARBA" id="ARBA00022596"/>
    </source>
</evidence>
<dbReference type="GO" id="GO:0009039">
    <property type="term" value="F:urease activity"/>
    <property type="evidence" value="ECO:0007669"/>
    <property type="project" value="UniProtKB-EC"/>
</dbReference>
<evidence type="ECO:0000256" key="9">
    <source>
        <dbReference type="PIRSR" id="PIRSR611612-51"/>
    </source>
</evidence>
<dbReference type="InterPro" id="IPR029754">
    <property type="entry name" value="Urease_Ni-bd"/>
</dbReference>
<feature type="binding site" evidence="9">
    <location>
        <position position="562"/>
    </location>
    <ligand>
        <name>Ni(2+)</name>
        <dbReference type="ChEBI" id="CHEBI:49786"/>
        <label>2</label>
    </ligand>
</feature>
<feature type="binding site" evidence="9">
    <location>
        <position position="536"/>
    </location>
    <ligand>
        <name>Ni(2+)</name>
        <dbReference type="ChEBI" id="CHEBI:49786"/>
        <label>2</label>
    </ligand>
</feature>
<evidence type="ECO:0000256" key="5">
    <source>
        <dbReference type="ARBA" id="ARBA00022723"/>
    </source>
</evidence>
<dbReference type="GO" id="GO:0043419">
    <property type="term" value="P:urea catabolic process"/>
    <property type="evidence" value="ECO:0007669"/>
    <property type="project" value="InterPro"/>
</dbReference>
<dbReference type="EC" id="3.5.1.5" evidence="2"/>
<feature type="domain" description="Urease" evidence="13">
    <location>
        <begin position="404"/>
        <end position="865"/>
    </location>
</feature>
<gene>
    <name evidence="14" type="ORF">HK099_006638</name>
</gene>
<dbReference type="EMBL" id="JADGJW010000588">
    <property type="protein sequence ID" value="KAJ3214844.1"/>
    <property type="molecule type" value="Genomic_DNA"/>
</dbReference>
<dbReference type="Pfam" id="PF00449">
    <property type="entry name" value="Urease_alpha"/>
    <property type="match status" value="1"/>
</dbReference>
<feature type="binding site" description="via carbamate group" evidence="9">
    <location>
        <position position="492"/>
    </location>
    <ligand>
        <name>Ni(2+)</name>
        <dbReference type="ChEBI" id="CHEBI:49786"/>
        <label>1</label>
    </ligand>
</feature>
<dbReference type="NCBIfam" id="TIGR01792">
    <property type="entry name" value="urease_alph"/>
    <property type="match status" value="1"/>
</dbReference>
<protein>
    <recommendedName>
        <fullName evidence="3">Urease</fullName>
        <ecNumber evidence="2">3.5.1.5</ecNumber>
    </recommendedName>
    <alternativeName>
        <fullName evidence="7">Urea amidohydrolase</fullName>
    </alternativeName>
</protein>
<feature type="binding site" evidence="9">
    <location>
        <position position="409"/>
    </location>
    <ligand>
        <name>Ni(2+)</name>
        <dbReference type="ChEBI" id="CHEBI:49786"/>
        <label>1</label>
    </ligand>
</feature>
<evidence type="ECO:0000256" key="8">
    <source>
        <dbReference type="PIRSR" id="PIRSR611612-50"/>
    </source>
</evidence>
<comment type="pathway">
    <text evidence="1">Nitrogen metabolism; urea degradation; CO(2) and NH(3) from urea (urease route): step 1/1.</text>
</comment>
<sequence length="1586" mass="175967">MRLLPREVDKLILSQVGFLAQKRLARGLQLNHTEATALIASQILELIRDGKHSVSKLMQMGKEMLGIRQVLPSVFHTLKEVQVEGTFPDGTKLVTIHDPISDDDGNLELALYGSFLPIPNLELFMKPFLLQDPPGALKVRHGTIKLSENKPRIVLNVTNNGDRPIQVGSHYHFIETNAKLLFDRKLAYGFHLDIPSGTSVRFEPGETKTVTLVQISGKQVVSGGNNVASGLLDYKKVDAIVESLITKGFSHRVQAMLHNEPKPYIMDRSRYAQAFGPTTGDRVKLGDSDLWVEVERDLTVYGDEVVFGGGKVIRGFKKVILINVLEGMGQNNGFRDADTLDLVITNALIVDYTGIYKADIGIKNNIIVGIGKSGNPQIMDITPGMVIGVNTEVLSAEGKIVTAGAIDTHIHFICPQICNEALSSGITTLLGGGTGPNTGTNATTCTPGKNHVQMMYQSTDDISLNLAFTGKGNSSEVAALEDMVYAGVVGLKVCEIICFIDLMYFLKLHEDWGTTPAAIDSCLTICDKYDIQCTIHTDTLNESGFVEDSLAAFKGRTVHAYHSEGAGGGHAPDIIKCCGIKNVIPSSTNPTRPYTVNTIDEHLDMLMVCHHLSKNVPEDIAFAESRIRGETIGAEDWLQDIGAISIISSDSQAMGRVGEVISRTWQTANKMKEIRGSYAGDLADNFRIKRYIAKYTINPAIAHGMSHLIGSIEVGKLADLVVYKPSFFGTKPEMVIKGGYACVAMMGDANASIPTPQPVISRPMFGARPSVFGKNCVAFVSEISLKEGNVQKYNLVKRVEAVKNCRSISKLTMKLNDSLPTITVDPETYEVKVDGESISVPATEKKILMGTAESKLALRQNVLKLTQTQNIPITDGDFWASFFVLPETSEDVFNFFTSKEVRKAITEFSENVETLLSLALINLSSITISEEFLKKEDITQISNSVRILTRFIPYIFEADPESNTAKVFKKFFEEKISIPPEINKKFDVKNNAELLILLVVGLLFLKGFTLPDVVSDIPGVHYIIWYQGIGSVSSPPDSAVINNNRTEVTRLLLTILSNQMYCTPGNVSKYENNWFYLLAFKTFLDKKMILAMLCSFLNTVIEYDPVGWVPYNHVLFADTKEQLVALSIQCLVALLDSSCGLATSTKLHRTEDFELIFESICTLLENPMDSANTYLPGSKKKVDNFLEVLMLLWKLIESNEGFLKFIIESEKILIVVSSCFYFIFQARSEQKMVGLARICVYTIHLLSQERSFAVRLNKAFDHQAHPMCSKLVPLFTGNWADFFVLAIYILVTTTAKTSIGTLHEHFLIALSNVSPYLKQLAPITANKIVSLFGSLSNPAYLLSAENNQRLLFYIIEAMNSIIQYQMTGNSHLIYAVVMDSKKVLDLNNMTFQSAQEYIAKLKALKQAKQQSARNPNSAKSSSDDLIKSQSSLEKINELEENLENMQLSEKAKGKQTLKHDDSPPTPLYDAKGKFIPTELWFNYWKQRLPIGVMLLLIESLTPKIEKLCVENAINDDRIIIETLEDGTLVGLLPPPHQIFVRKFTFNESTRVWFLSFLWGSIFVKYNSAHALAEQARISPPIWAGTE</sequence>
<evidence type="ECO:0000313" key="15">
    <source>
        <dbReference type="Proteomes" id="UP001211065"/>
    </source>
</evidence>
<dbReference type="GO" id="GO:0016151">
    <property type="term" value="F:nickel cation binding"/>
    <property type="evidence" value="ECO:0007669"/>
    <property type="project" value="InterPro"/>
</dbReference>
<dbReference type="Pfam" id="PF12722">
    <property type="entry name" value="Hid1"/>
    <property type="match status" value="1"/>
</dbReference>
<dbReference type="InterPro" id="IPR011059">
    <property type="entry name" value="Metal-dep_hydrolase_composite"/>
</dbReference>
<dbReference type="CDD" id="cd00407">
    <property type="entry name" value="Urease_beta"/>
    <property type="match status" value="1"/>
</dbReference>
<dbReference type="InterPro" id="IPR017950">
    <property type="entry name" value="Urease_AS"/>
</dbReference>
<feature type="binding site" evidence="9">
    <location>
        <position position="650"/>
    </location>
    <ligand>
        <name>Ni(2+)</name>
        <dbReference type="ChEBI" id="CHEBI:49786"/>
        <label>1</label>
    </ligand>
</feature>
<dbReference type="PANTHER" id="PTHR33569:SF1">
    <property type="entry name" value="UREASE"/>
    <property type="match status" value="1"/>
</dbReference>
<feature type="binding site" description="via carbamate group" evidence="9">
    <location>
        <position position="492"/>
    </location>
    <ligand>
        <name>Ni(2+)</name>
        <dbReference type="ChEBI" id="CHEBI:49786"/>
        <label>2</label>
    </ligand>
</feature>
<evidence type="ECO:0000259" key="13">
    <source>
        <dbReference type="PROSITE" id="PS51368"/>
    </source>
</evidence>
<evidence type="ECO:0000313" key="14">
    <source>
        <dbReference type="EMBL" id="KAJ3214844.1"/>
    </source>
</evidence>
<dbReference type="Gene3D" id="2.10.150.10">
    <property type="entry name" value="Urease, beta subunit"/>
    <property type="match status" value="1"/>
</dbReference>
<feature type="modified residue" description="N6-carboxylysine" evidence="8">
    <location>
        <position position="492"/>
    </location>
</feature>
<dbReference type="PRINTS" id="PR01752">
    <property type="entry name" value="UREASE"/>
</dbReference>